<dbReference type="EMBL" id="BAABHX010000015">
    <property type="protein sequence ID" value="GAA5102968.1"/>
    <property type="molecule type" value="Genomic_DNA"/>
</dbReference>
<dbReference type="RefSeq" id="WP_345208831.1">
    <property type="nucleotide sequence ID" value="NZ_BAABHX010000015.1"/>
</dbReference>
<reference evidence="2" key="1">
    <citation type="journal article" date="2019" name="Int. J. Syst. Evol. Microbiol.">
        <title>The Global Catalogue of Microorganisms (GCM) 10K type strain sequencing project: providing services to taxonomists for standard genome sequencing and annotation.</title>
        <authorList>
            <consortium name="The Broad Institute Genomics Platform"/>
            <consortium name="The Broad Institute Genome Sequencing Center for Infectious Disease"/>
            <person name="Wu L."/>
            <person name="Ma J."/>
        </authorList>
    </citation>
    <scope>NUCLEOTIDE SEQUENCE [LARGE SCALE GENOMIC DNA]</scope>
    <source>
        <strain evidence="2">JCM 18019</strain>
    </source>
</reference>
<evidence type="ECO:0000313" key="1">
    <source>
        <dbReference type="EMBL" id="GAA5102968.1"/>
    </source>
</evidence>
<sequence length="207" mass="24608">MKNSITIFMVLIGLIVNAQTYTFDYQLKIGKKNKMSPDRNFEGYSLIIDSKNPQYDIGLHNNSYGALSDNDKHIAYHFNYSQNKKIERFDFKNYLEFTPQDEFEIAYIIVEKIEENKYSIKCYKEQNAKRPILDLIVFLKPYEDDLIRFYHLDLSHNIQTKIINSLKQKLNGNYILEEYTANYRNSNSHYFIEKLDKINLTLSIPNK</sequence>
<gene>
    <name evidence="1" type="ORF">GCM10023210_44420</name>
</gene>
<proteinExistence type="predicted"/>
<accession>A0ABP9MVX7</accession>
<protein>
    <submittedName>
        <fullName evidence="1">Uncharacterized protein</fullName>
    </submittedName>
</protein>
<organism evidence="1 2">
    <name type="scientific">Chryseobacterium ginsengisoli</name>
    <dbReference type="NCBI Taxonomy" id="363853"/>
    <lineage>
        <taxon>Bacteria</taxon>
        <taxon>Pseudomonadati</taxon>
        <taxon>Bacteroidota</taxon>
        <taxon>Flavobacteriia</taxon>
        <taxon>Flavobacteriales</taxon>
        <taxon>Weeksellaceae</taxon>
        <taxon>Chryseobacterium group</taxon>
        <taxon>Chryseobacterium</taxon>
    </lineage>
</organism>
<dbReference type="Proteomes" id="UP001500353">
    <property type="component" value="Unassembled WGS sequence"/>
</dbReference>
<comment type="caution">
    <text evidence="1">The sequence shown here is derived from an EMBL/GenBank/DDBJ whole genome shotgun (WGS) entry which is preliminary data.</text>
</comment>
<name>A0ABP9MVX7_9FLAO</name>
<evidence type="ECO:0000313" key="2">
    <source>
        <dbReference type="Proteomes" id="UP001500353"/>
    </source>
</evidence>
<keyword evidence="2" id="KW-1185">Reference proteome</keyword>